<feature type="compositionally biased region" description="Basic residues" evidence="1">
    <location>
        <begin position="17"/>
        <end position="33"/>
    </location>
</feature>
<name>A0A5K1IYH2_9ACTN</name>
<reference evidence="2 3" key="1">
    <citation type="submission" date="2019-10" db="EMBL/GenBank/DDBJ databases">
        <authorList>
            <person name="Wolf R A."/>
        </authorList>
    </citation>
    <scope>NUCLEOTIDE SEQUENCE [LARGE SCALE GENOMIC DNA]</scope>
    <source>
        <strain evidence="2">Collinsella_aerofaciens_MC2</strain>
    </source>
</reference>
<dbReference type="AlphaFoldDB" id="A0A5K1IYH2"/>
<gene>
    <name evidence="2" type="ORF">KCJAJFAP_02221</name>
</gene>
<evidence type="ECO:0000313" key="3">
    <source>
        <dbReference type="Proteomes" id="UP000361836"/>
    </source>
</evidence>
<sequence length="63" mass="6813">MRKGVSARKQEPALNTARRKGTLRSRRGSRRAARSASSILAGARNWGALDQLSPLMVSSSSNM</sequence>
<evidence type="ECO:0000256" key="1">
    <source>
        <dbReference type="SAM" id="MobiDB-lite"/>
    </source>
</evidence>
<keyword evidence="3" id="KW-1185">Reference proteome</keyword>
<dbReference type="EMBL" id="CABWIE010000016">
    <property type="protein sequence ID" value="VWL93931.1"/>
    <property type="molecule type" value="Genomic_DNA"/>
</dbReference>
<evidence type="ECO:0000313" key="2">
    <source>
        <dbReference type="EMBL" id="VWL93931.1"/>
    </source>
</evidence>
<dbReference type="Proteomes" id="UP000361836">
    <property type="component" value="Unassembled WGS sequence"/>
</dbReference>
<protein>
    <submittedName>
        <fullName evidence="2">Uncharacterized protein</fullName>
    </submittedName>
</protein>
<proteinExistence type="predicted"/>
<feature type="region of interest" description="Disordered" evidence="1">
    <location>
        <begin position="1"/>
        <end position="37"/>
    </location>
</feature>
<accession>A0A5K1IYH2</accession>
<organism evidence="2 3">
    <name type="scientific">Collinsella aerofaciens</name>
    <dbReference type="NCBI Taxonomy" id="74426"/>
    <lineage>
        <taxon>Bacteria</taxon>
        <taxon>Bacillati</taxon>
        <taxon>Actinomycetota</taxon>
        <taxon>Coriobacteriia</taxon>
        <taxon>Coriobacteriales</taxon>
        <taxon>Coriobacteriaceae</taxon>
        <taxon>Collinsella</taxon>
    </lineage>
</organism>